<protein>
    <recommendedName>
        <fullName evidence="1">HTH marR-type domain-containing protein</fullName>
    </recommendedName>
</protein>
<feature type="domain" description="HTH marR-type" evidence="1">
    <location>
        <begin position="1"/>
        <end position="127"/>
    </location>
</feature>
<dbReference type="GO" id="GO:0003700">
    <property type="term" value="F:DNA-binding transcription factor activity"/>
    <property type="evidence" value="ECO:0007669"/>
    <property type="project" value="InterPro"/>
</dbReference>
<dbReference type="Pfam" id="PF01047">
    <property type="entry name" value="MarR"/>
    <property type="match status" value="1"/>
</dbReference>
<evidence type="ECO:0000313" key="3">
    <source>
        <dbReference type="Proteomes" id="UP000032120"/>
    </source>
</evidence>
<evidence type="ECO:0000313" key="2">
    <source>
        <dbReference type="EMBL" id="KIP51342.1"/>
    </source>
</evidence>
<dbReference type="PANTHER" id="PTHR39515:SF2">
    <property type="entry name" value="HTH-TYPE TRANSCRIPTIONAL REGULATOR RV0880"/>
    <property type="match status" value="1"/>
</dbReference>
<dbReference type="PROSITE" id="PS50995">
    <property type="entry name" value="HTH_MARR_2"/>
    <property type="match status" value="1"/>
</dbReference>
<accession>A0A0D0IJU9</accession>
<evidence type="ECO:0000259" key="1">
    <source>
        <dbReference type="PROSITE" id="PS50995"/>
    </source>
</evidence>
<dbReference type="InterPro" id="IPR036388">
    <property type="entry name" value="WH-like_DNA-bd_sf"/>
</dbReference>
<sequence>MRSAARLTRAASKIPGVTYSSIAWRVLSDLERDGQARVTDLATAQRVAQPTMTTLLQRLGGEGWVSRIPDPADGRASLVGITDEGARALAAYRAGAAELIAPQLATLSEADTNALARAAALMHRIADAI</sequence>
<organism evidence="2 3">
    <name type="scientific">Leucobacter komagatae</name>
    <dbReference type="NCBI Taxonomy" id="55969"/>
    <lineage>
        <taxon>Bacteria</taxon>
        <taxon>Bacillati</taxon>
        <taxon>Actinomycetota</taxon>
        <taxon>Actinomycetes</taxon>
        <taxon>Micrococcales</taxon>
        <taxon>Microbacteriaceae</taxon>
        <taxon>Leucobacter</taxon>
    </lineage>
</organism>
<keyword evidence="3" id="KW-1185">Reference proteome</keyword>
<reference evidence="2 3" key="1">
    <citation type="submission" date="2015-01" db="EMBL/GenBank/DDBJ databases">
        <title>Draft genome sequence of Leucobacter komagatae strain VKM ST2845.</title>
        <authorList>
            <person name="Karlyshev A.V."/>
            <person name="Kudryashova E.B."/>
        </authorList>
    </citation>
    <scope>NUCLEOTIDE SEQUENCE [LARGE SCALE GENOMIC DNA]</scope>
    <source>
        <strain evidence="2 3">VKM ST2845</strain>
    </source>
</reference>
<dbReference type="Proteomes" id="UP000032120">
    <property type="component" value="Unassembled WGS sequence"/>
</dbReference>
<dbReference type="SMART" id="SM00347">
    <property type="entry name" value="HTH_MARR"/>
    <property type="match status" value="1"/>
</dbReference>
<comment type="caution">
    <text evidence="2">The sequence shown here is derived from an EMBL/GenBank/DDBJ whole genome shotgun (WGS) entry which is preliminary data.</text>
</comment>
<dbReference type="AlphaFoldDB" id="A0A0D0IJU9"/>
<dbReference type="Gene3D" id="1.10.10.10">
    <property type="entry name" value="Winged helix-like DNA-binding domain superfamily/Winged helix DNA-binding domain"/>
    <property type="match status" value="1"/>
</dbReference>
<dbReference type="InterPro" id="IPR000835">
    <property type="entry name" value="HTH_MarR-typ"/>
</dbReference>
<dbReference type="SUPFAM" id="SSF46785">
    <property type="entry name" value="Winged helix' DNA-binding domain"/>
    <property type="match status" value="1"/>
</dbReference>
<proteinExistence type="predicted"/>
<gene>
    <name evidence="2" type="ORF">SD72_16030</name>
</gene>
<dbReference type="PANTHER" id="PTHR39515">
    <property type="entry name" value="CONSERVED PROTEIN"/>
    <property type="match status" value="1"/>
</dbReference>
<dbReference type="EMBL" id="JXSQ01000044">
    <property type="protein sequence ID" value="KIP51342.1"/>
    <property type="molecule type" value="Genomic_DNA"/>
</dbReference>
<dbReference type="InterPro" id="IPR052526">
    <property type="entry name" value="HTH-type_Bedaq_tolerance"/>
</dbReference>
<dbReference type="InterPro" id="IPR036390">
    <property type="entry name" value="WH_DNA-bd_sf"/>
</dbReference>
<name>A0A0D0IJU9_9MICO</name>